<organism evidence="1 2">
    <name type="scientific">Alteracholeplasma palmae (strain ATCC 49389 / J233)</name>
    <name type="common">Acholeplasma palmae</name>
    <dbReference type="NCBI Taxonomy" id="1318466"/>
    <lineage>
        <taxon>Bacteria</taxon>
        <taxon>Bacillati</taxon>
        <taxon>Mycoplasmatota</taxon>
        <taxon>Mollicutes</taxon>
        <taxon>Acholeplasmatales</taxon>
        <taxon>Acholeplasmataceae</taxon>
        <taxon>Acholeplasma</taxon>
    </lineage>
</organism>
<evidence type="ECO:0000313" key="1">
    <source>
        <dbReference type="EMBL" id="CCV63753.1"/>
    </source>
</evidence>
<sequence length="122" mass="14077">MIIVYDSLTGQSKRFASHLGFQSISIKDYKESNDMVFLLTRSINFGDIPKTTVEFLDKYSNKVIGVAVSGNRNWGENYGKAGEKIEANYHLPLVLKYEGSGFLEDRQYVKDWIYNYLTQKEM</sequence>
<dbReference type="InterPro" id="IPR029039">
    <property type="entry name" value="Flavoprotein-like_sf"/>
</dbReference>
<dbReference type="KEGG" id="apal:BN85401760"/>
<dbReference type="Pfam" id="PF07972">
    <property type="entry name" value="Flavodoxin_NdrI"/>
    <property type="match status" value="1"/>
</dbReference>
<dbReference type="InterPro" id="IPR004465">
    <property type="entry name" value="RNR_NrdI"/>
</dbReference>
<gene>
    <name evidence="1" type="primary">nrdI</name>
    <name evidence="1" type="ORF">BN85401760</name>
</gene>
<dbReference type="Gene3D" id="3.40.50.360">
    <property type="match status" value="1"/>
</dbReference>
<dbReference type="RefSeq" id="WP_026654922.1">
    <property type="nucleotide sequence ID" value="NC_022538.1"/>
</dbReference>
<accession>U4KJW6</accession>
<dbReference type="STRING" id="1318466.BN85401760"/>
<reference evidence="1 2" key="1">
    <citation type="journal article" date="2013" name="J. Mol. Microbiol. Biotechnol.">
        <title>Analysis of the Complete Genomes of Acholeplasma brassicae , A. palmae and A. laidlawii and Their Comparison to the Obligate Parasites from ' Candidatus Phytoplasma'.</title>
        <authorList>
            <person name="Kube M."/>
            <person name="Siewert C."/>
            <person name="Migdoll A.M."/>
            <person name="Duduk B."/>
            <person name="Holz S."/>
            <person name="Rabus R."/>
            <person name="Seemuller E."/>
            <person name="Mitrovic J."/>
            <person name="Muller I."/>
            <person name="Buttner C."/>
            <person name="Reinhardt R."/>
        </authorList>
    </citation>
    <scope>NUCLEOTIDE SEQUENCE [LARGE SCALE GENOMIC DNA]</scope>
    <source>
        <strain evidence="1 2">J233</strain>
    </source>
</reference>
<proteinExistence type="predicted"/>
<dbReference type="OrthoDB" id="350535at2"/>
<dbReference type="HOGENOM" id="CLU_114845_3_0_14"/>
<dbReference type="EMBL" id="FO681347">
    <property type="protein sequence ID" value="CCV63753.1"/>
    <property type="molecule type" value="Genomic_DNA"/>
</dbReference>
<dbReference type="GO" id="GO:0010181">
    <property type="term" value="F:FMN binding"/>
    <property type="evidence" value="ECO:0007669"/>
    <property type="project" value="InterPro"/>
</dbReference>
<keyword evidence="2" id="KW-1185">Reference proteome</keyword>
<dbReference type="NCBIfam" id="TIGR00333">
    <property type="entry name" value="nrdI"/>
    <property type="match status" value="1"/>
</dbReference>
<protein>
    <submittedName>
        <fullName evidence="1">Protein involved in ribonucleotide reduction</fullName>
    </submittedName>
</protein>
<evidence type="ECO:0000313" key="2">
    <source>
        <dbReference type="Proteomes" id="UP000032740"/>
    </source>
</evidence>
<dbReference type="Proteomes" id="UP000032740">
    <property type="component" value="Chromosome"/>
</dbReference>
<dbReference type="PANTHER" id="PTHR37297:SF1">
    <property type="entry name" value="PROTEIN NRDI"/>
    <property type="match status" value="1"/>
</dbReference>
<dbReference type="SUPFAM" id="SSF52218">
    <property type="entry name" value="Flavoproteins"/>
    <property type="match status" value="1"/>
</dbReference>
<name>U4KJW6_ALTPJ</name>
<dbReference type="AlphaFoldDB" id="U4KJW6"/>
<dbReference type="PANTHER" id="PTHR37297">
    <property type="entry name" value="PROTEIN NRDI"/>
    <property type="match status" value="1"/>
</dbReference>